<accession>A0A0F9U051</accession>
<dbReference type="GO" id="GO:0004633">
    <property type="term" value="F:phosphopantothenoylcysteine decarboxylase activity"/>
    <property type="evidence" value="ECO:0007669"/>
    <property type="project" value="TreeGrafter"/>
</dbReference>
<dbReference type="GO" id="GO:0071513">
    <property type="term" value="C:phosphopantothenoylcysteine decarboxylase complex"/>
    <property type="evidence" value="ECO:0007669"/>
    <property type="project" value="TreeGrafter"/>
</dbReference>
<dbReference type="GO" id="GO:0015937">
    <property type="term" value="P:coenzyme A biosynthetic process"/>
    <property type="evidence" value="ECO:0007669"/>
    <property type="project" value="TreeGrafter"/>
</dbReference>
<evidence type="ECO:0000259" key="1">
    <source>
        <dbReference type="Pfam" id="PF02441"/>
    </source>
</evidence>
<name>A0A0F9U051_9ZZZZ</name>
<dbReference type="PROSITE" id="PS51257">
    <property type="entry name" value="PROKAR_LIPOPROTEIN"/>
    <property type="match status" value="1"/>
</dbReference>
<dbReference type="AlphaFoldDB" id="A0A0F9U051"/>
<organism evidence="2">
    <name type="scientific">marine sediment metagenome</name>
    <dbReference type="NCBI Taxonomy" id="412755"/>
    <lineage>
        <taxon>unclassified sequences</taxon>
        <taxon>metagenomes</taxon>
        <taxon>ecological metagenomes</taxon>
    </lineage>
</organism>
<dbReference type="SUPFAM" id="SSF52507">
    <property type="entry name" value="Homo-oligomeric flavin-containing Cys decarboxylases, HFCD"/>
    <property type="match status" value="1"/>
</dbReference>
<sequence length="197" mass="20749">MDERNDNPLAGYQVLLCVTGGIACYKSADLASKLTQAGADVTVAMTDAAQRFVTPLTFQALTGREAYTSLWQASEAYSIRHTSLADRIDLMIVAPATADSLAKMAVGIADDLVTTTALAVSGACDILVAPAMNPRMWQAPATQTNMKTLVDRGVHVVGPEEGRMACGTVGPGRMTEPVDILKVVADLLKRTPPRSAG</sequence>
<evidence type="ECO:0000313" key="2">
    <source>
        <dbReference type="EMBL" id="KKN84924.1"/>
    </source>
</evidence>
<proteinExistence type="predicted"/>
<dbReference type="EMBL" id="LAZR01000165">
    <property type="protein sequence ID" value="KKN84924.1"/>
    <property type="molecule type" value="Genomic_DNA"/>
</dbReference>
<dbReference type="Gene3D" id="3.40.50.1950">
    <property type="entry name" value="Flavin prenyltransferase-like"/>
    <property type="match status" value="1"/>
</dbReference>
<dbReference type="InterPro" id="IPR003382">
    <property type="entry name" value="Flavoprotein"/>
</dbReference>
<gene>
    <name evidence="2" type="ORF">LCGC14_0284490</name>
</gene>
<feature type="domain" description="Flavoprotein" evidence="1">
    <location>
        <begin position="13"/>
        <end position="187"/>
    </location>
</feature>
<dbReference type="Pfam" id="PF02441">
    <property type="entry name" value="Flavoprotein"/>
    <property type="match status" value="1"/>
</dbReference>
<dbReference type="GO" id="GO:0010181">
    <property type="term" value="F:FMN binding"/>
    <property type="evidence" value="ECO:0007669"/>
    <property type="project" value="TreeGrafter"/>
</dbReference>
<protein>
    <recommendedName>
        <fullName evidence="1">Flavoprotein domain-containing protein</fullName>
    </recommendedName>
</protein>
<dbReference type="PANTHER" id="PTHR14359:SF6">
    <property type="entry name" value="PHOSPHOPANTOTHENOYLCYSTEINE DECARBOXYLASE"/>
    <property type="match status" value="1"/>
</dbReference>
<reference evidence="2" key="1">
    <citation type="journal article" date="2015" name="Nature">
        <title>Complex archaea that bridge the gap between prokaryotes and eukaryotes.</title>
        <authorList>
            <person name="Spang A."/>
            <person name="Saw J.H."/>
            <person name="Jorgensen S.L."/>
            <person name="Zaremba-Niedzwiedzka K."/>
            <person name="Martijn J."/>
            <person name="Lind A.E."/>
            <person name="van Eijk R."/>
            <person name="Schleper C."/>
            <person name="Guy L."/>
            <person name="Ettema T.J."/>
        </authorList>
    </citation>
    <scope>NUCLEOTIDE SEQUENCE</scope>
</reference>
<dbReference type="InterPro" id="IPR036551">
    <property type="entry name" value="Flavin_trans-like"/>
</dbReference>
<dbReference type="PANTHER" id="PTHR14359">
    <property type="entry name" value="HOMO-OLIGOMERIC FLAVIN CONTAINING CYS DECARBOXYLASE FAMILY"/>
    <property type="match status" value="1"/>
</dbReference>
<comment type="caution">
    <text evidence="2">The sequence shown here is derived from an EMBL/GenBank/DDBJ whole genome shotgun (WGS) entry which is preliminary data.</text>
</comment>